<feature type="compositionally biased region" description="Basic residues" evidence="9">
    <location>
        <begin position="90"/>
        <end position="108"/>
    </location>
</feature>
<dbReference type="AlphaFoldDB" id="A0A0N5DA91"/>
<dbReference type="GO" id="GO:0005654">
    <property type="term" value="C:nucleoplasm"/>
    <property type="evidence" value="ECO:0007669"/>
    <property type="project" value="TreeGrafter"/>
</dbReference>
<feature type="coiled-coil region" evidence="8">
    <location>
        <begin position="251"/>
        <end position="281"/>
    </location>
</feature>
<evidence type="ECO:0000256" key="8">
    <source>
        <dbReference type="SAM" id="Coils"/>
    </source>
</evidence>
<dbReference type="EMBL" id="UYYF01004961">
    <property type="protein sequence ID" value="VDN07740.1"/>
    <property type="molecule type" value="Genomic_DNA"/>
</dbReference>
<feature type="region of interest" description="Disordered" evidence="9">
    <location>
        <begin position="1"/>
        <end position="31"/>
    </location>
</feature>
<dbReference type="OMA" id="GENHTSQ"/>
<dbReference type="GO" id="GO:0004861">
    <property type="term" value="F:cyclin-dependent protein serine/threonine kinase inhibitor activity"/>
    <property type="evidence" value="ECO:0007669"/>
    <property type="project" value="InterPro"/>
</dbReference>
<proteinExistence type="inferred from homology"/>
<name>A0A0N5DA91_THECL</name>
<keyword evidence="11" id="KW-1185">Reference proteome</keyword>
<keyword evidence="6" id="KW-0804">Transcription</keyword>
<evidence type="ECO:0000313" key="11">
    <source>
        <dbReference type="Proteomes" id="UP000276776"/>
    </source>
</evidence>
<keyword evidence="7" id="KW-0539">Nucleus</keyword>
<keyword evidence="3" id="KW-0678">Repressor</keyword>
<dbReference type="GO" id="GO:0000122">
    <property type="term" value="P:negative regulation of transcription by RNA polymerase II"/>
    <property type="evidence" value="ECO:0007669"/>
    <property type="project" value="InterPro"/>
</dbReference>
<accession>A0A0N5DA91</accession>
<evidence type="ECO:0000256" key="2">
    <source>
        <dbReference type="ARBA" id="ARBA00008409"/>
    </source>
</evidence>
<reference evidence="10 11" key="2">
    <citation type="submission" date="2018-11" db="EMBL/GenBank/DDBJ databases">
        <authorList>
            <consortium name="Pathogen Informatics"/>
        </authorList>
    </citation>
    <scope>NUCLEOTIDE SEQUENCE [LARGE SCALE GENOMIC DNA]</scope>
</reference>
<evidence type="ECO:0000313" key="10">
    <source>
        <dbReference type="EMBL" id="VDN07740.1"/>
    </source>
</evidence>
<evidence type="ECO:0000256" key="6">
    <source>
        <dbReference type="ARBA" id="ARBA00023163"/>
    </source>
</evidence>
<evidence type="ECO:0000256" key="5">
    <source>
        <dbReference type="ARBA" id="ARBA00023054"/>
    </source>
</evidence>
<dbReference type="PANTHER" id="PTHR13469">
    <property type="entry name" value="HEXAMETHYLENE BISACETAMIDE INDUCIBLE 1"/>
    <property type="match status" value="1"/>
</dbReference>
<dbReference type="PANTHER" id="PTHR13469:SF8">
    <property type="entry name" value="HEXIM P-TEFB COMPLEX SUBUNIT 1"/>
    <property type="match status" value="1"/>
</dbReference>
<sequence length="319" mass="36288">MTATVIDQADQQQQQDQEKQRLLVESRPGGGDIVLTMEGVDEKVSSVVLKEISPEVHVLEEQCVARQREIPGDVARGGEPPEPSASASRVKTKKPRRRRGGKGRWKPYHKLSHKKFGKEERGIKRRESSFFQRLFSRGKPMAPYNTTQFIVEDHERRTMLAEAATGADPNFAPHARRILSPNERSVFYCSYGIAQAGSGGNTTDTASYSGAEDDQMEREFDADYDYVNMERICSMSKDGVVREYMHLEKLNSKMGDRLRFLELENDKLKQLLNEHNILYDEVLTRIRRHSAASISEAGEAIRRSLDEVLAEKKQTKVMQ</sequence>
<dbReference type="Proteomes" id="UP000276776">
    <property type="component" value="Unassembled WGS sequence"/>
</dbReference>
<dbReference type="OrthoDB" id="10058500at2759"/>
<dbReference type="WBParaSite" id="TCLT_0001007801-mRNA-1">
    <property type="protein sequence ID" value="TCLT_0001007801-mRNA-1"/>
    <property type="gene ID" value="TCLT_0001007801"/>
</dbReference>
<comment type="subcellular location">
    <subcellularLocation>
        <location evidence="1">Nucleus</location>
    </subcellularLocation>
</comment>
<evidence type="ECO:0000256" key="7">
    <source>
        <dbReference type="ARBA" id="ARBA00023242"/>
    </source>
</evidence>
<keyword evidence="5 8" id="KW-0175">Coiled coil</keyword>
<gene>
    <name evidence="10" type="ORF">TCLT_LOCUS10067</name>
</gene>
<dbReference type="PRINTS" id="PR02094">
    <property type="entry name" value="HEXIMFAMILY"/>
</dbReference>
<evidence type="ECO:0000256" key="3">
    <source>
        <dbReference type="ARBA" id="ARBA00022491"/>
    </source>
</evidence>
<reference evidence="12" key="1">
    <citation type="submission" date="2017-02" db="UniProtKB">
        <authorList>
            <consortium name="WormBaseParasite"/>
        </authorList>
    </citation>
    <scope>IDENTIFICATION</scope>
</reference>
<evidence type="ECO:0000256" key="9">
    <source>
        <dbReference type="SAM" id="MobiDB-lite"/>
    </source>
</evidence>
<protein>
    <submittedName>
        <fullName evidence="12">Hexamethylene bis-acetamide inducible 1</fullName>
    </submittedName>
</protein>
<dbReference type="InterPro" id="IPR024872">
    <property type="entry name" value="HEXIM"/>
</dbReference>
<feature type="region of interest" description="Disordered" evidence="9">
    <location>
        <begin position="72"/>
        <end position="108"/>
    </location>
</feature>
<dbReference type="Pfam" id="PF15313">
    <property type="entry name" value="HEXIM"/>
    <property type="match status" value="1"/>
</dbReference>
<evidence type="ECO:0000256" key="4">
    <source>
        <dbReference type="ARBA" id="ARBA00023015"/>
    </source>
</evidence>
<dbReference type="STRING" id="103827.A0A0N5DA91"/>
<evidence type="ECO:0000256" key="1">
    <source>
        <dbReference type="ARBA" id="ARBA00004123"/>
    </source>
</evidence>
<dbReference type="Gene3D" id="6.10.250.2910">
    <property type="match status" value="1"/>
</dbReference>
<organism evidence="12">
    <name type="scientific">Thelazia callipaeda</name>
    <name type="common">Oriental eyeworm</name>
    <name type="synonym">Parasitic nematode</name>
    <dbReference type="NCBI Taxonomy" id="103827"/>
    <lineage>
        <taxon>Eukaryota</taxon>
        <taxon>Metazoa</taxon>
        <taxon>Ecdysozoa</taxon>
        <taxon>Nematoda</taxon>
        <taxon>Chromadorea</taxon>
        <taxon>Rhabditida</taxon>
        <taxon>Spirurina</taxon>
        <taxon>Spiruromorpha</taxon>
        <taxon>Thelazioidea</taxon>
        <taxon>Thelaziidae</taxon>
        <taxon>Thelazia</taxon>
    </lineage>
</organism>
<keyword evidence="4" id="KW-0805">Transcription regulation</keyword>
<evidence type="ECO:0000313" key="12">
    <source>
        <dbReference type="WBParaSite" id="TCLT_0001007801-mRNA-1"/>
    </source>
</evidence>
<comment type="similarity">
    <text evidence="2">Belongs to the HEXIM family.</text>
</comment>
<dbReference type="GO" id="GO:0005737">
    <property type="term" value="C:cytoplasm"/>
    <property type="evidence" value="ECO:0007669"/>
    <property type="project" value="InterPro"/>
</dbReference>
<dbReference type="GO" id="GO:0097322">
    <property type="term" value="F:7SK snRNA binding"/>
    <property type="evidence" value="ECO:0007669"/>
    <property type="project" value="TreeGrafter"/>
</dbReference>